<protein>
    <submittedName>
        <fullName evidence="2">GNAT family N-acetyltransferase</fullName>
    </submittedName>
</protein>
<reference evidence="2" key="2">
    <citation type="submission" date="2021-04" db="EMBL/GenBank/DDBJ databases">
        <authorList>
            <person name="Gilroy R."/>
        </authorList>
    </citation>
    <scope>NUCLEOTIDE SEQUENCE</scope>
    <source>
        <strain evidence="2">ChiHjej9B8-13557</strain>
    </source>
</reference>
<dbReference type="EMBL" id="DWXX01000042">
    <property type="protein sequence ID" value="HJB58493.1"/>
    <property type="molecule type" value="Genomic_DNA"/>
</dbReference>
<name>A0A9D2ME99_9FIRM</name>
<organism evidence="2 3">
    <name type="scientific">Candidatus Faecalibacterium faecipullorum</name>
    <dbReference type="NCBI Taxonomy" id="2838578"/>
    <lineage>
        <taxon>Bacteria</taxon>
        <taxon>Bacillati</taxon>
        <taxon>Bacillota</taxon>
        <taxon>Clostridia</taxon>
        <taxon>Eubacteriales</taxon>
        <taxon>Oscillospiraceae</taxon>
        <taxon>Faecalibacterium</taxon>
    </lineage>
</organism>
<dbReference type="InterPro" id="IPR000182">
    <property type="entry name" value="GNAT_dom"/>
</dbReference>
<dbReference type="Pfam" id="PF13302">
    <property type="entry name" value="Acetyltransf_3"/>
    <property type="match status" value="1"/>
</dbReference>
<feature type="domain" description="N-acetyltransferase" evidence="1">
    <location>
        <begin position="13"/>
        <end position="170"/>
    </location>
</feature>
<evidence type="ECO:0000259" key="1">
    <source>
        <dbReference type="Pfam" id="PF13302"/>
    </source>
</evidence>
<dbReference type="AlphaFoldDB" id="A0A9D2ME99"/>
<dbReference type="PANTHER" id="PTHR43792">
    <property type="entry name" value="GNAT FAMILY, PUTATIVE (AFU_ORTHOLOGUE AFUA_3G00765)-RELATED-RELATED"/>
    <property type="match status" value="1"/>
</dbReference>
<dbReference type="InterPro" id="IPR051531">
    <property type="entry name" value="N-acetyltransferase"/>
</dbReference>
<evidence type="ECO:0000313" key="2">
    <source>
        <dbReference type="EMBL" id="HJB58493.1"/>
    </source>
</evidence>
<sequence>MRHVGTQEIETPRLLLRRLVPADAPAMYRNWANDPAVTRYLRWEPHKNEDETFALLAAWAELYQNPDYYQWAMVEKATGEVFGSMSLFDDALGEPGAAAGWQARGLDTSQGVWEPGYCIGRAWWGKGYTTEALRAAADYWFTQTDGPWLACCHAVANPASGRVMQKAGFVYHHDDTYHKFDGTPVPCRAYLLTRGAWQAGQNRKDTF</sequence>
<evidence type="ECO:0000313" key="3">
    <source>
        <dbReference type="Proteomes" id="UP000824211"/>
    </source>
</evidence>
<dbReference type="PANTHER" id="PTHR43792:SF1">
    <property type="entry name" value="N-ACETYLTRANSFERASE DOMAIN-CONTAINING PROTEIN"/>
    <property type="match status" value="1"/>
</dbReference>
<dbReference type="InterPro" id="IPR016181">
    <property type="entry name" value="Acyl_CoA_acyltransferase"/>
</dbReference>
<gene>
    <name evidence="2" type="ORF">H9771_02340</name>
</gene>
<proteinExistence type="predicted"/>
<reference evidence="2" key="1">
    <citation type="journal article" date="2021" name="PeerJ">
        <title>Extensive microbial diversity within the chicken gut microbiome revealed by metagenomics and culture.</title>
        <authorList>
            <person name="Gilroy R."/>
            <person name="Ravi A."/>
            <person name="Getino M."/>
            <person name="Pursley I."/>
            <person name="Horton D.L."/>
            <person name="Alikhan N.F."/>
            <person name="Baker D."/>
            <person name="Gharbi K."/>
            <person name="Hall N."/>
            <person name="Watson M."/>
            <person name="Adriaenssens E.M."/>
            <person name="Foster-Nyarko E."/>
            <person name="Jarju S."/>
            <person name="Secka A."/>
            <person name="Antonio M."/>
            <person name="Oren A."/>
            <person name="Chaudhuri R.R."/>
            <person name="La Ragione R."/>
            <person name="Hildebrand F."/>
            <person name="Pallen M.J."/>
        </authorList>
    </citation>
    <scope>NUCLEOTIDE SEQUENCE</scope>
    <source>
        <strain evidence="2">ChiHjej9B8-13557</strain>
    </source>
</reference>
<accession>A0A9D2ME99</accession>
<dbReference type="GO" id="GO:0016747">
    <property type="term" value="F:acyltransferase activity, transferring groups other than amino-acyl groups"/>
    <property type="evidence" value="ECO:0007669"/>
    <property type="project" value="InterPro"/>
</dbReference>
<dbReference type="Proteomes" id="UP000824211">
    <property type="component" value="Unassembled WGS sequence"/>
</dbReference>
<dbReference type="Gene3D" id="3.40.630.30">
    <property type="match status" value="1"/>
</dbReference>
<dbReference type="SUPFAM" id="SSF55729">
    <property type="entry name" value="Acyl-CoA N-acyltransferases (Nat)"/>
    <property type="match status" value="1"/>
</dbReference>
<comment type="caution">
    <text evidence="2">The sequence shown here is derived from an EMBL/GenBank/DDBJ whole genome shotgun (WGS) entry which is preliminary data.</text>
</comment>